<name>A0A0W0XKJ0_9GAMM</name>
<protein>
    <recommendedName>
        <fullName evidence="6">3-hydroxyisobutyrate dehydrogenase</fullName>
        <shortName evidence="6">HIBADH</shortName>
        <ecNumber evidence="6">1.1.1.31</ecNumber>
    </recommendedName>
</protein>
<sequence>MAKIGFVGLGHMGLPMAINLVKAGHDVTGFDLQASALEALIAAGGYAASKLHDTARDNEVIITMLQSGSQVEQVCLGEDGLYATARHAIHIDCSSIDVQTSRKLHQLAADKLLLSLDAPVSGGVAGAKAGTLTFMVGGREYALDKARTVLNSMGKRIIYAGNAGSGQAAKICNNMILGATMIAVSEAFNLGQALGLSAEKLHEVVNSSSGQCWVTSKYMPVPDVIPDVPANNNYHPGFTVAMMLKDLMLSQKAATMTGVHTPITGRAALLYQQFSEAGFSELDFSAIIKALNA</sequence>
<dbReference type="InterPro" id="IPR008927">
    <property type="entry name" value="6-PGluconate_DH-like_C_sf"/>
</dbReference>
<dbReference type="Gene3D" id="1.10.1040.10">
    <property type="entry name" value="N-(1-d-carboxylethyl)-l-norvaline Dehydrogenase, domain 2"/>
    <property type="match status" value="1"/>
</dbReference>
<comment type="similarity">
    <text evidence="1 6">Belongs to the HIBADH-related family.</text>
</comment>
<dbReference type="UniPathway" id="UPA00362"/>
<keyword evidence="10" id="KW-1185">Reference proteome</keyword>
<keyword evidence="3 6" id="KW-0560">Oxidoreductase</keyword>
<dbReference type="GO" id="GO:0050661">
    <property type="term" value="F:NADP binding"/>
    <property type="evidence" value="ECO:0007669"/>
    <property type="project" value="InterPro"/>
</dbReference>
<evidence type="ECO:0000256" key="4">
    <source>
        <dbReference type="ARBA" id="ARBA00023027"/>
    </source>
</evidence>
<gene>
    <name evidence="9" type="ORF">Lqui_2988</name>
</gene>
<dbReference type="AlphaFoldDB" id="A0A0W0XKJ0"/>
<accession>A0A0W0XKJ0</accession>
<dbReference type="FunFam" id="1.10.1040.10:FF:000006">
    <property type="entry name" value="3-hydroxyisobutyrate dehydrogenase"/>
    <property type="match status" value="1"/>
</dbReference>
<evidence type="ECO:0000256" key="2">
    <source>
        <dbReference type="ARBA" id="ARBA00022456"/>
    </source>
</evidence>
<reference evidence="9 10" key="1">
    <citation type="submission" date="2015-11" db="EMBL/GenBank/DDBJ databases">
        <title>Genomic analysis of 38 Legionella species identifies large and diverse effector repertoires.</title>
        <authorList>
            <person name="Burstein D."/>
            <person name="Amaro F."/>
            <person name="Zusman T."/>
            <person name="Lifshitz Z."/>
            <person name="Cohen O."/>
            <person name="Gilbert J.A."/>
            <person name="Pupko T."/>
            <person name="Shuman H.A."/>
            <person name="Segal G."/>
        </authorList>
    </citation>
    <scope>NUCLEOTIDE SEQUENCE [LARGE SCALE GENOMIC DNA]</scope>
    <source>
        <strain evidence="9 10">CDC#1442-AUS-E</strain>
    </source>
</reference>
<evidence type="ECO:0000256" key="1">
    <source>
        <dbReference type="ARBA" id="ARBA00009080"/>
    </source>
</evidence>
<feature type="domain" description="6-phosphogluconate dehydrogenase NADP-binding" evidence="7">
    <location>
        <begin position="3"/>
        <end position="161"/>
    </location>
</feature>
<dbReference type="GO" id="GO:0051287">
    <property type="term" value="F:NAD binding"/>
    <property type="evidence" value="ECO:0007669"/>
    <property type="project" value="InterPro"/>
</dbReference>
<evidence type="ECO:0000259" key="8">
    <source>
        <dbReference type="Pfam" id="PF14833"/>
    </source>
</evidence>
<dbReference type="InterPro" id="IPR006115">
    <property type="entry name" value="6PGDH_NADP-bd"/>
</dbReference>
<keyword evidence="2 6" id="KW-0101">Branched-chain amino acid catabolism</keyword>
<dbReference type="InterPro" id="IPR002204">
    <property type="entry name" value="3-OH-isobutyrate_DH-rel_CS"/>
</dbReference>
<dbReference type="STRING" id="45073.Lqui_2988"/>
<dbReference type="SUPFAM" id="SSF48179">
    <property type="entry name" value="6-phosphogluconate dehydrogenase C-terminal domain-like"/>
    <property type="match status" value="1"/>
</dbReference>
<dbReference type="PANTHER" id="PTHR22981:SF7">
    <property type="entry name" value="3-HYDROXYISOBUTYRATE DEHYDROGENASE, MITOCHONDRIAL"/>
    <property type="match status" value="1"/>
</dbReference>
<dbReference type="Pfam" id="PF03446">
    <property type="entry name" value="NAD_binding_2"/>
    <property type="match status" value="1"/>
</dbReference>
<comment type="pathway">
    <text evidence="6">Amino-acid degradation; L-valine degradation.</text>
</comment>
<dbReference type="GO" id="GO:0006574">
    <property type="term" value="P:L-valine catabolic process"/>
    <property type="evidence" value="ECO:0007669"/>
    <property type="project" value="UniProtKB-UniPathway"/>
</dbReference>
<comment type="catalytic activity">
    <reaction evidence="6">
        <text>3-hydroxy-2-methylpropanoate + NAD(+) = 2-methyl-3-oxopropanoate + NADH + H(+)</text>
        <dbReference type="Rhea" id="RHEA:17681"/>
        <dbReference type="ChEBI" id="CHEBI:11805"/>
        <dbReference type="ChEBI" id="CHEBI:15378"/>
        <dbReference type="ChEBI" id="CHEBI:57540"/>
        <dbReference type="ChEBI" id="CHEBI:57700"/>
        <dbReference type="ChEBI" id="CHEBI:57945"/>
        <dbReference type="EC" id="1.1.1.31"/>
    </reaction>
</comment>
<comment type="caution">
    <text evidence="9">The sequence shown here is derived from an EMBL/GenBank/DDBJ whole genome shotgun (WGS) entry which is preliminary data.</text>
</comment>
<evidence type="ECO:0000256" key="5">
    <source>
        <dbReference type="PIRSR" id="PIRSR000103-1"/>
    </source>
</evidence>
<dbReference type="PANTHER" id="PTHR22981">
    <property type="entry name" value="3-HYDROXYISOBUTYRATE DEHYDROGENASE-RELATED"/>
    <property type="match status" value="1"/>
</dbReference>
<dbReference type="Proteomes" id="UP000054618">
    <property type="component" value="Unassembled WGS sequence"/>
</dbReference>
<dbReference type="EMBL" id="LNYS01000027">
    <property type="protein sequence ID" value="KTD45127.1"/>
    <property type="molecule type" value="Genomic_DNA"/>
</dbReference>
<proteinExistence type="inferred from homology"/>
<organism evidence="9 10">
    <name type="scientific">Legionella quinlivanii</name>
    <dbReference type="NCBI Taxonomy" id="45073"/>
    <lineage>
        <taxon>Bacteria</taxon>
        <taxon>Pseudomonadati</taxon>
        <taxon>Pseudomonadota</taxon>
        <taxon>Gammaproteobacteria</taxon>
        <taxon>Legionellales</taxon>
        <taxon>Legionellaceae</taxon>
        <taxon>Legionella</taxon>
    </lineage>
</organism>
<feature type="domain" description="3-hydroxyisobutyrate dehydrogenase-like NAD-binding" evidence="8">
    <location>
        <begin position="164"/>
        <end position="291"/>
    </location>
</feature>
<dbReference type="GO" id="GO:0008442">
    <property type="term" value="F:3-hydroxyisobutyrate dehydrogenase activity"/>
    <property type="evidence" value="ECO:0007669"/>
    <property type="project" value="UniProtKB-EC"/>
</dbReference>
<dbReference type="Gene3D" id="3.40.50.720">
    <property type="entry name" value="NAD(P)-binding Rossmann-like Domain"/>
    <property type="match status" value="1"/>
</dbReference>
<evidence type="ECO:0000313" key="10">
    <source>
        <dbReference type="Proteomes" id="UP000054618"/>
    </source>
</evidence>
<evidence type="ECO:0000259" key="7">
    <source>
        <dbReference type="Pfam" id="PF03446"/>
    </source>
</evidence>
<evidence type="ECO:0000313" key="9">
    <source>
        <dbReference type="EMBL" id="KTD45127.1"/>
    </source>
</evidence>
<dbReference type="RefSeq" id="WP_058509051.1">
    <property type="nucleotide sequence ID" value="NZ_CAAAIK010000046.1"/>
</dbReference>
<dbReference type="PIRSF" id="PIRSF000103">
    <property type="entry name" value="HIBADH"/>
    <property type="match status" value="1"/>
</dbReference>
<dbReference type="InterPro" id="IPR013328">
    <property type="entry name" value="6PGD_dom2"/>
</dbReference>
<keyword evidence="4 6" id="KW-0520">NAD</keyword>
<dbReference type="EC" id="1.1.1.31" evidence="6"/>
<dbReference type="InterPro" id="IPR015815">
    <property type="entry name" value="HIBADH-related"/>
</dbReference>
<dbReference type="InterPro" id="IPR011548">
    <property type="entry name" value="HIBADH"/>
</dbReference>
<dbReference type="OrthoDB" id="9786703at2"/>
<dbReference type="PATRIC" id="fig|45073.5.peg.3168"/>
<dbReference type="InterPro" id="IPR029154">
    <property type="entry name" value="HIBADH-like_NADP-bd"/>
</dbReference>
<dbReference type="NCBIfam" id="TIGR01692">
    <property type="entry name" value="HIBADH"/>
    <property type="match status" value="1"/>
</dbReference>
<evidence type="ECO:0000256" key="6">
    <source>
        <dbReference type="RuleBase" id="RU910714"/>
    </source>
</evidence>
<evidence type="ECO:0000256" key="3">
    <source>
        <dbReference type="ARBA" id="ARBA00023002"/>
    </source>
</evidence>
<dbReference type="InterPro" id="IPR036291">
    <property type="entry name" value="NAD(P)-bd_dom_sf"/>
</dbReference>
<dbReference type="PROSITE" id="PS00895">
    <property type="entry name" value="3_HYDROXYISOBUT_DH"/>
    <property type="match status" value="1"/>
</dbReference>
<dbReference type="Pfam" id="PF14833">
    <property type="entry name" value="NAD_binding_11"/>
    <property type="match status" value="1"/>
</dbReference>
<dbReference type="SUPFAM" id="SSF51735">
    <property type="entry name" value="NAD(P)-binding Rossmann-fold domains"/>
    <property type="match status" value="1"/>
</dbReference>
<feature type="active site" evidence="5">
    <location>
        <position position="170"/>
    </location>
</feature>